<accession>A0A2H0RDN1</accession>
<reference evidence="11 12" key="1">
    <citation type="submission" date="2017-09" db="EMBL/GenBank/DDBJ databases">
        <title>Depth-based differentiation of microbial function through sediment-hosted aquifers and enrichment of novel symbionts in the deep terrestrial subsurface.</title>
        <authorList>
            <person name="Probst A.J."/>
            <person name="Ladd B."/>
            <person name="Jarett J.K."/>
            <person name="Geller-Mcgrath D.E."/>
            <person name="Sieber C.M."/>
            <person name="Emerson J.B."/>
            <person name="Anantharaman K."/>
            <person name="Thomas B.C."/>
            <person name="Malmstrom R."/>
            <person name="Stieglmeier M."/>
            <person name="Klingl A."/>
            <person name="Woyke T."/>
            <person name="Ryan C.M."/>
            <person name="Banfield J.F."/>
        </authorList>
    </citation>
    <scope>NUCLEOTIDE SEQUENCE [LARGE SCALE GENOMIC DNA]</scope>
    <source>
        <strain evidence="11">CG10_big_fil_rev_8_21_14_0_10_51_16</strain>
    </source>
</reference>
<evidence type="ECO:0000256" key="5">
    <source>
        <dbReference type="ARBA" id="ARBA00022840"/>
    </source>
</evidence>
<dbReference type="Pfam" id="PF19833">
    <property type="entry name" value="RecG_dom3_C"/>
    <property type="match status" value="1"/>
</dbReference>
<name>A0A2H0RDN1_9BACT</name>
<proteinExistence type="predicted"/>
<dbReference type="EMBL" id="PCYI01000029">
    <property type="protein sequence ID" value="PIR44486.1"/>
    <property type="molecule type" value="Genomic_DNA"/>
</dbReference>
<dbReference type="CDD" id="cd04488">
    <property type="entry name" value="RecG_wedge_OBF"/>
    <property type="match status" value="1"/>
</dbReference>
<dbReference type="GO" id="GO:0005524">
    <property type="term" value="F:ATP binding"/>
    <property type="evidence" value="ECO:0007669"/>
    <property type="project" value="UniProtKB-KW"/>
</dbReference>
<dbReference type="PANTHER" id="PTHR47964">
    <property type="entry name" value="ATP-DEPENDENT DNA HELICASE HOMOLOG RECG, CHLOROPLASTIC"/>
    <property type="match status" value="1"/>
</dbReference>
<organism evidence="11 12">
    <name type="scientific">Candidatus Vogelbacteria bacterium CG10_big_fil_rev_8_21_14_0_10_51_16</name>
    <dbReference type="NCBI Taxonomy" id="1975045"/>
    <lineage>
        <taxon>Bacteria</taxon>
        <taxon>Candidatus Vogeliibacteriota</taxon>
    </lineage>
</organism>
<dbReference type="InterPro" id="IPR027417">
    <property type="entry name" value="P-loop_NTPase"/>
</dbReference>
<dbReference type="GO" id="GO:0006281">
    <property type="term" value="P:DNA repair"/>
    <property type="evidence" value="ECO:0007669"/>
    <property type="project" value="UniProtKB-KW"/>
</dbReference>
<evidence type="ECO:0000256" key="1">
    <source>
        <dbReference type="ARBA" id="ARBA00022741"/>
    </source>
</evidence>
<evidence type="ECO:0000313" key="11">
    <source>
        <dbReference type="EMBL" id="PIR44486.1"/>
    </source>
</evidence>
<dbReference type="PROSITE" id="PS51192">
    <property type="entry name" value="HELICASE_ATP_BIND_1"/>
    <property type="match status" value="1"/>
</dbReference>
<evidence type="ECO:0000256" key="4">
    <source>
        <dbReference type="ARBA" id="ARBA00022806"/>
    </source>
</evidence>
<dbReference type="InterPro" id="IPR001650">
    <property type="entry name" value="Helicase_C-like"/>
</dbReference>
<dbReference type="Pfam" id="PF00271">
    <property type="entry name" value="Helicase_C"/>
    <property type="match status" value="1"/>
</dbReference>
<feature type="domain" description="Helicase C-terminal" evidence="10">
    <location>
        <begin position="511"/>
        <end position="676"/>
    </location>
</feature>
<dbReference type="Pfam" id="PF17191">
    <property type="entry name" value="RecG_wedge"/>
    <property type="match status" value="1"/>
</dbReference>
<keyword evidence="2" id="KW-0227">DNA damage</keyword>
<dbReference type="Pfam" id="PF00270">
    <property type="entry name" value="DEAD"/>
    <property type="match status" value="1"/>
</dbReference>
<protein>
    <recommendedName>
        <fullName evidence="8">Probable DNA 3'-5' helicase RecG</fullName>
    </recommendedName>
</protein>
<keyword evidence="5" id="KW-0067">ATP-binding</keyword>
<keyword evidence="1" id="KW-0547">Nucleotide-binding</keyword>
<dbReference type="SMART" id="SM00487">
    <property type="entry name" value="DEXDc"/>
    <property type="match status" value="1"/>
</dbReference>
<dbReference type="PANTHER" id="PTHR47964:SF1">
    <property type="entry name" value="ATP-DEPENDENT DNA HELICASE HOMOLOG RECG, CHLOROPLASTIC"/>
    <property type="match status" value="1"/>
</dbReference>
<feature type="domain" description="Helicase ATP-binding" evidence="9">
    <location>
        <begin position="283"/>
        <end position="492"/>
    </location>
</feature>
<evidence type="ECO:0000259" key="9">
    <source>
        <dbReference type="PROSITE" id="PS51192"/>
    </source>
</evidence>
<dbReference type="Proteomes" id="UP000228767">
    <property type="component" value="Unassembled WGS sequence"/>
</dbReference>
<keyword evidence="3" id="KW-0378">Hydrolase</keyword>
<dbReference type="InterPro" id="IPR047112">
    <property type="entry name" value="RecG/Mfd"/>
</dbReference>
<evidence type="ECO:0000256" key="3">
    <source>
        <dbReference type="ARBA" id="ARBA00022801"/>
    </source>
</evidence>
<dbReference type="AlphaFoldDB" id="A0A2H0RDN1"/>
<dbReference type="GO" id="GO:0003677">
    <property type="term" value="F:DNA binding"/>
    <property type="evidence" value="ECO:0007669"/>
    <property type="project" value="UniProtKB-KW"/>
</dbReference>
<keyword evidence="6" id="KW-0238">DNA-binding</keyword>
<dbReference type="SUPFAM" id="SSF50249">
    <property type="entry name" value="Nucleic acid-binding proteins"/>
    <property type="match status" value="1"/>
</dbReference>
<dbReference type="SMART" id="SM00490">
    <property type="entry name" value="HELICc"/>
    <property type="match status" value="1"/>
</dbReference>
<dbReference type="SUPFAM" id="SSF52540">
    <property type="entry name" value="P-loop containing nucleoside triphosphate hydrolases"/>
    <property type="match status" value="2"/>
</dbReference>
<dbReference type="GO" id="GO:0016787">
    <property type="term" value="F:hydrolase activity"/>
    <property type="evidence" value="ECO:0007669"/>
    <property type="project" value="UniProtKB-KW"/>
</dbReference>
<keyword evidence="7" id="KW-0234">DNA repair</keyword>
<dbReference type="InterPro" id="IPR045562">
    <property type="entry name" value="RecG_dom3_C"/>
</dbReference>
<dbReference type="PROSITE" id="PS51194">
    <property type="entry name" value="HELICASE_CTER"/>
    <property type="match status" value="1"/>
</dbReference>
<evidence type="ECO:0000256" key="8">
    <source>
        <dbReference type="ARBA" id="ARBA00049819"/>
    </source>
</evidence>
<sequence length="742" mass="82059">MRPDDLITAHFRLNPPHRVALARLKLHALIDMLRYLPSRYGGEAVLKQIAELRDGELASVCGKVTKASTGKTHRSRMPIAEVVLEDQTGRVRATWFHQAYMAKKVPEGGFARLTGKVTLHKGEPYFANPDIEPVASLDITQAGSLFGTGELAVASVYPERRGVSSLWLRHAIQKLLKAKVHEAIADPIPGELLARYHLAPLKTALVWIHTPRREADAIAARKRFSFEEVFLIQLGRQQTRRTYRANASFVITPKKEALSDFLSRFPFSATSAQKHAIADIIKDLASGKPMTRLLEGDVGSGKTAVAATASYAVINTPPKDNRHAHLQVGYMAPTEILAKQHFQSFIEYFAHTGISIGLLTGSGCCKFPSKSDPKKSTPISRTQLLKWVASGEISILIGTHALIQKSVKFKNVALVIVDEQHRFGVSQRLQLAQKHTHGDLETKNKFEDKAFPTSYQLPATSSCVPHLLSMTATPIPRTLALTIYGDLDLTLLDEMPAGRKPIETRIVLPTLRDELYAEIRTRLREGRQLYVICPRIHEPDPAKELALIAKSATAEATRLKKDIFPEFTVAVVHSKMTPKEKDAVMANFATNETQILVATSVIEVGVNVPNATMIIIEGAERFGLAQLHQLRGRVLRSSHQAYCYLFTESKGDKSRKRLQAVIEAKSGFELAERDLELRGAGELDGGKQWGISDIGMEAIKNVKMVEAARVASKDLLDQDPYLLAHPILSAQVKSKALTAHFE</sequence>
<dbReference type="InterPro" id="IPR011545">
    <property type="entry name" value="DEAD/DEAH_box_helicase_dom"/>
</dbReference>
<evidence type="ECO:0000313" key="12">
    <source>
        <dbReference type="Proteomes" id="UP000228767"/>
    </source>
</evidence>
<dbReference type="Gene3D" id="3.40.50.300">
    <property type="entry name" value="P-loop containing nucleotide triphosphate hydrolases"/>
    <property type="match status" value="2"/>
</dbReference>
<keyword evidence="4 11" id="KW-0347">Helicase</keyword>
<dbReference type="InterPro" id="IPR012340">
    <property type="entry name" value="NA-bd_OB-fold"/>
</dbReference>
<dbReference type="GO" id="GO:0003678">
    <property type="term" value="F:DNA helicase activity"/>
    <property type="evidence" value="ECO:0007669"/>
    <property type="project" value="TreeGrafter"/>
</dbReference>
<comment type="caution">
    <text evidence="11">The sequence shown here is derived from an EMBL/GenBank/DDBJ whole genome shotgun (WGS) entry which is preliminary data.</text>
</comment>
<dbReference type="InterPro" id="IPR014001">
    <property type="entry name" value="Helicase_ATP-bd"/>
</dbReference>
<evidence type="ECO:0000256" key="7">
    <source>
        <dbReference type="ARBA" id="ARBA00023204"/>
    </source>
</evidence>
<gene>
    <name evidence="11" type="ORF">COV10_04500</name>
</gene>
<evidence type="ECO:0000259" key="10">
    <source>
        <dbReference type="PROSITE" id="PS51194"/>
    </source>
</evidence>
<evidence type="ECO:0000256" key="6">
    <source>
        <dbReference type="ARBA" id="ARBA00023125"/>
    </source>
</evidence>
<dbReference type="Gene3D" id="2.40.50.140">
    <property type="entry name" value="Nucleic acid-binding proteins"/>
    <property type="match status" value="1"/>
</dbReference>
<dbReference type="InterPro" id="IPR033454">
    <property type="entry name" value="RecG_wedge"/>
</dbReference>
<evidence type="ECO:0000256" key="2">
    <source>
        <dbReference type="ARBA" id="ARBA00022763"/>
    </source>
</evidence>